<feature type="domain" description="Acyl-CoA dehydrogenase/oxidase N-terminal" evidence="9">
    <location>
        <begin position="7"/>
        <end position="117"/>
    </location>
</feature>
<evidence type="ECO:0000259" key="9">
    <source>
        <dbReference type="Pfam" id="PF02771"/>
    </source>
</evidence>
<dbReference type="FunFam" id="1.20.140.10:FF:000001">
    <property type="entry name" value="Acyl-CoA dehydrogenase"/>
    <property type="match status" value="1"/>
</dbReference>
<dbReference type="Gene3D" id="1.10.540.10">
    <property type="entry name" value="Acyl-CoA dehydrogenase/oxidase, N-terminal domain"/>
    <property type="match status" value="1"/>
</dbReference>
<evidence type="ECO:0000313" key="11">
    <source>
        <dbReference type="Proteomes" id="UP000321749"/>
    </source>
</evidence>
<dbReference type="Gene3D" id="2.40.110.10">
    <property type="entry name" value="Butyryl-CoA Dehydrogenase, subunit A, domain 2"/>
    <property type="match status" value="1"/>
</dbReference>
<proteinExistence type="inferred from homology"/>
<dbReference type="InterPro" id="IPR046373">
    <property type="entry name" value="Acyl-CoA_Oxase/DH_mid-dom_sf"/>
</dbReference>
<dbReference type="Pfam" id="PF00441">
    <property type="entry name" value="Acyl-CoA_dh_1"/>
    <property type="match status" value="1"/>
</dbReference>
<dbReference type="InterPro" id="IPR009100">
    <property type="entry name" value="AcylCoA_DH/oxidase_NM_dom_sf"/>
</dbReference>
<dbReference type="InterPro" id="IPR037069">
    <property type="entry name" value="AcylCoA_DH/ox_N_sf"/>
</dbReference>
<dbReference type="FunFam" id="2.40.110.10:FF:000002">
    <property type="entry name" value="Acyl-CoA dehydrogenase fadE12"/>
    <property type="match status" value="1"/>
</dbReference>
<dbReference type="PANTHER" id="PTHR43884">
    <property type="entry name" value="ACYL-COA DEHYDROGENASE"/>
    <property type="match status" value="1"/>
</dbReference>
<sequence>MQFELDEEQAEWRSILRRFVEKEVAPFAREYEEAHRYPTEIIEKMKDLGLFGVTVPDQYGGMDTGAVGLAIMFEEISRGWMSVAGALGSHTLACFMIAKHGTEEQKQRLLPDLATGKRRTALALTEAGAGSDLQGIKTRAVRDGDGYRINGSKMWITNARYADPLPVLVRTGTQNRGSRELSILLVDGDAEGLEVSRDLGKLGYRGIETCEVVLNDVWVPEANLLGGEEGKGLKQVLSSLEIGRVNVAARSLGIAQSALDKALTYAKQREAFEQPIAEFQAVQLKLAKMATDIQAARLLTWWAASAIDRGARSDVESGMAKYLASETAVSAALESMRIHGASGYSTEFEVERLYRDAPLMVIGEGTNDILSMVIARGLLKNAG</sequence>
<reference evidence="10 11" key="1">
    <citation type="submission" date="2019-07" db="EMBL/GenBank/DDBJ databases">
        <title>Whole genome shotgun sequence of Agrococcus baldri NBRC 103055.</title>
        <authorList>
            <person name="Hosoyama A."/>
            <person name="Uohara A."/>
            <person name="Ohji S."/>
            <person name="Ichikawa N."/>
        </authorList>
    </citation>
    <scope>NUCLEOTIDE SEQUENCE [LARGE SCALE GENOMIC DNA]</scope>
    <source>
        <strain evidence="10 11">NBRC 103055</strain>
    </source>
</reference>
<evidence type="ECO:0000256" key="6">
    <source>
        <dbReference type="RuleBase" id="RU362125"/>
    </source>
</evidence>
<evidence type="ECO:0000256" key="2">
    <source>
        <dbReference type="ARBA" id="ARBA00009347"/>
    </source>
</evidence>
<evidence type="ECO:0000256" key="4">
    <source>
        <dbReference type="ARBA" id="ARBA00022827"/>
    </source>
</evidence>
<comment type="caution">
    <text evidence="10">The sequence shown here is derived from an EMBL/GenBank/DDBJ whole genome shotgun (WGS) entry which is preliminary data.</text>
</comment>
<keyword evidence="5 6" id="KW-0560">Oxidoreductase</keyword>
<evidence type="ECO:0000256" key="5">
    <source>
        <dbReference type="ARBA" id="ARBA00023002"/>
    </source>
</evidence>
<dbReference type="InterPro" id="IPR006091">
    <property type="entry name" value="Acyl-CoA_Oxase/DH_mid-dom"/>
</dbReference>
<protein>
    <submittedName>
        <fullName evidence="10">Isovaleryl-CoA dehydrogenase</fullName>
    </submittedName>
</protein>
<evidence type="ECO:0000259" key="8">
    <source>
        <dbReference type="Pfam" id="PF02770"/>
    </source>
</evidence>
<dbReference type="InterPro" id="IPR013786">
    <property type="entry name" value="AcylCoA_DH/ox_N"/>
</dbReference>
<dbReference type="Gene3D" id="1.20.140.10">
    <property type="entry name" value="Butyryl-CoA Dehydrogenase, subunit A, domain 3"/>
    <property type="match status" value="1"/>
</dbReference>
<dbReference type="GO" id="GO:0050660">
    <property type="term" value="F:flavin adenine dinucleotide binding"/>
    <property type="evidence" value="ECO:0007669"/>
    <property type="project" value="InterPro"/>
</dbReference>
<dbReference type="Pfam" id="PF02770">
    <property type="entry name" value="Acyl-CoA_dh_M"/>
    <property type="match status" value="1"/>
</dbReference>
<gene>
    <name evidence="10" type="ORF">ABA31_04770</name>
</gene>
<dbReference type="PROSITE" id="PS00072">
    <property type="entry name" value="ACYL_COA_DH_1"/>
    <property type="match status" value="1"/>
</dbReference>
<dbReference type="PANTHER" id="PTHR43884:SF12">
    <property type="entry name" value="ISOVALERYL-COA DEHYDROGENASE, MITOCHONDRIAL-RELATED"/>
    <property type="match status" value="1"/>
</dbReference>
<dbReference type="Pfam" id="PF02771">
    <property type="entry name" value="Acyl-CoA_dh_N"/>
    <property type="match status" value="1"/>
</dbReference>
<organism evidence="10 11">
    <name type="scientific">Agrococcus baldri</name>
    <dbReference type="NCBI Taxonomy" id="153730"/>
    <lineage>
        <taxon>Bacteria</taxon>
        <taxon>Bacillati</taxon>
        <taxon>Actinomycetota</taxon>
        <taxon>Actinomycetes</taxon>
        <taxon>Micrococcales</taxon>
        <taxon>Microbacteriaceae</taxon>
        <taxon>Agrococcus</taxon>
    </lineage>
</organism>
<feature type="domain" description="Acyl-CoA oxidase/dehydrogenase middle" evidence="8">
    <location>
        <begin position="121"/>
        <end position="217"/>
    </location>
</feature>
<dbReference type="SUPFAM" id="SSF47203">
    <property type="entry name" value="Acyl-CoA dehydrogenase C-terminal domain-like"/>
    <property type="match status" value="1"/>
</dbReference>
<dbReference type="GO" id="GO:0003995">
    <property type="term" value="F:acyl-CoA dehydrogenase activity"/>
    <property type="evidence" value="ECO:0007669"/>
    <property type="project" value="InterPro"/>
</dbReference>
<evidence type="ECO:0000313" key="10">
    <source>
        <dbReference type="EMBL" id="GEK79126.1"/>
    </source>
</evidence>
<comment type="cofactor">
    <cofactor evidence="1 6">
        <name>FAD</name>
        <dbReference type="ChEBI" id="CHEBI:57692"/>
    </cofactor>
</comment>
<evidence type="ECO:0000259" key="7">
    <source>
        <dbReference type="Pfam" id="PF00441"/>
    </source>
</evidence>
<comment type="similarity">
    <text evidence="2 6">Belongs to the acyl-CoA dehydrogenase family.</text>
</comment>
<name>A0AA87UQL8_9MICO</name>
<dbReference type="FunFam" id="1.10.540.10:FF:000002">
    <property type="entry name" value="Acyl-CoA dehydrogenase FadE19"/>
    <property type="match status" value="1"/>
</dbReference>
<dbReference type="Proteomes" id="UP000321749">
    <property type="component" value="Unassembled WGS sequence"/>
</dbReference>
<dbReference type="InterPro" id="IPR009075">
    <property type="entry name" value="AcylCo_DH/oxidase_C"/>
</dbReference>
<keyword evidence="4 6" id="KW-0274">FAD</keyword>
<evidence type="ECO:0000256" key="3">
    <source>
        <dbReference type="ARBA" id="ARBA00022630"/>
    </source>
</evidence>
<evidence type="ECO:0000256" key="1">
    <source>
        <dbReference type="ARBA" id="ARBA00001974"/>
    </source>
</evidence>
<dbReference type="AlphaFoldDB" id="A0AA87UQL8"/>
<dbReference type="InterPro" id="IPR006089">
    <property type="entry name" value="Acyl-CoA_DH_CS"/>
</dbReference>
<keyword evidence="11" id="KW-1185">Reference proteome</keyword>
<dbReference type="EMBL" id="BJUU01000002">
    <property type="protein sequence ID" value="GEK79126.1"/>
    <property type="molecule type" value="Genomic_DNA"/>
</dbReference>
<keyword evidence="3 6" id="KW-0285">Flavoprotein</keyword>
<feature type="domain" description="Acyl-CoA dehydrogenase/oxidase C-terminal" evidence="7">
    <location>
        <begin position="230"/>
        <end position="379"/>
    </location>
</feature>
<dbReference type="PIRSF" id="PIRSF016578">
    <property type="entry name" value="HsaA"/>
    <property type="match status" value="1"/>
</dbReference>
<dbReference type="InterPro" id="IPR036250">
    <property type="entry name" value="AcylCo_DH-like_C"/>
</dbReference>
<accession>A0AA87UQL8</accession>
<dbReference type="SUPFAM" id="SSF56645">
    <property type="entry name" value="Acyl-CoA dehydrogenase NM domain-like"/>
    <property type="match status" value="1"/>
</dbReference>
<dbReference type="RefSeq" id="WP_146792504.1">
    <property type="nucleotide sequence ID" value="NZ_BJUU01000002.1"/>
</dbReference>